<feature type="non-terminal residue" evidence="1">
    <location>
        <position position="94"/>
    </location>
</feature>
<sequence length="94" mass="10485">MVVVERRALARSTGPTMKSSESAWLGRMSDPDNLAWNHYRRFEMVPTVVRFTGTHRRNADLAGGREAGKFNSTARRKLRLCGKASGNALCGWFG</sequence>
<evidence type="ECO:0000313" key="2">
    <source>
        <dbReference type="Proteomes" id="UP001595847"/>
    </source>
</evidence>
<protein>
    <submittedName>
        <fullName evidence="1">Uncharacterized protein</fullName>
    </submittedName>
</protein>
<gene>
    <name evidence="1" type="ORF">ACFOVU_27495</name>
</gene>
<comment type="caution">
    <text evidence="1">The sequence shown here is derived from an EMBL/GenBank/DDBJ whole genome shotgun (WGS) entry which is preliminary data.</text>
</comment>
<organism evidence="1 2">
    <name type="scientific">Nocardiopsis sediminis</name>
    <dbReference type="NCBI Taxonomy" id="1778267"/>
    <lineage>
        <taxon>Bacteria</taxon>
        <taxon>Bacillati</taxon>
        <taxon>Actinomycetota</taxon>
        <taxon>Actinomycetes</taxon>
        <taxon>Streptosporangiales</taxon>
        <taxon>Nocardiopsidaceae</taxon>
        <taxon>Nocardiopsis</taxon>
    </lineage>
</organism>
<reference evidence="2" key="1">
    <citation type="journal article" date="2019" name="Int. J. Syst. Evol. Microbiol.">
        <title>The Global Catalogue of Microorganisms (GCM) 10K type strain sequencing project: providing services to taxonomists for standard genome sequencing and annotation.</title>
        <authorList>
            <consortium name="The Broad Institute Genomics Platform"/>
            <consortium name="The Broad Institute Genome Sequencing Center for Infectious Disease"/>
            <person name="Wu L."/>
            <person name="Ma J."/>
        </authorList>
    </citation>
    <scope>NUCLEOTIDE SEQUENCE [LARGE SCALE GENOMIC DNA]</scope>
    <source>
        <strain evidence="2">TBRC 1826</strain>
    </source>
</reference>
<proteinExistence type="predicted"/>
<name>A0ABV8FX43_9ACTN</name>
<evidence type="ECO:0000313" key="1">
    <source>
        <dbReference type="EMBL" id="MFC3999688.1"/>
    </source>
</evidence>
<accession>A0ABV8FX43</accession>
<keyword evidence="2" id="KW-1185">Reference proteome</keyword>
<dbReference type="EMBL" id="JBHSBH010000018">
    <property type="protein sequence ID" value="MFC3999688.1"/>
    <property type="molecule type" value="Genomic_DNA"/>
</dbReference>
<dbReference type="Proteomes" id="UP001595847">
    <property type="component" value="Unassembled WGS sequence"/>
</dbReference>
<dbReference type="RefSeq" id="WP_378538268.1">
    <property type="nucleotide sequence ID" value="NZ_JBHSBH010000018.1"/>
</dbReference>